<evidence type="ECO:0000313" key="3">
    <source>
        <dbReference type="Proteomes" id="UP001432000"/>
    </source>
</evidence>
<gene>
    <name evidence="2" type="ORF">WDS16_22145</name>
</gene>
<dbReference type="PANTHER" id="PTHR39456">
    <property type="entry name" value="METAL-DEPENDENT HYDROLASE"/>
    <property type="match status" value="1"/>
</dbReference>
<protein>
    <submittedName>
        <fullName evidence="2">Metal-dependent hydrolase</fullName>
        <ecNumber evidence="2">3.-.-.-</ecNumber>
    </submittedName>
</protein>
<reference evidence="2 3" key="1">
    <citation type="submission" date="2024-03" db="EMBL/GenBank/DDBJ databases">
        <title>Natural products discovery in diverse microorganisms through a two-stage MS feature dereplication strategy.</title>
        <authorList>
            <person name="Zhang R."/>
        </authorList>
    </citation>
    <scope>NUCLEOTIDE SEQUENCE [LARGE SCALE GENOMIC DNA]</scope>
    <source>
        <strain evidence="2 3">18930</strain>
    </source>
</reference>
<dbReference type="EMBL" id="CP147846">
    <property type="protein sequence ID" value="WXG67893.1"/>
    <property type="molecule type" value="Genomic_DNA"/>
</dbReference>
<keyword evidence="2" id="KW-0378">Hydrolase</keyword>
<evidence type="ECO:0000313" key="2">
    <source>
        <dbReference type="EMBL" id="WXG67893.1"/>
    </source>
</evidence>
<feature type="region of interest" description="Disordered" evidence="1">
    <location>
        <begin position="23"/>
        <end position="42"/>
    </location>
</feature>
<evidence type="ECO:0000256" key="1">
    <source>
        <dbReference type="SAM" id="MobiDB-lite"/>
    </source>
</evidence>
<dbReference type="Pfam" id="PF10118">
    <property type="entry name" value="Metal_hydrol"/>
    <property type="match status" value="1"/>
</dbReference>
<dbReference type="Proteomes" id="UP001432000">
    <property type="component" value="Chromosome"/>
</dbReference>
<dbReference type="InterPro" id="IPR016516">
    <property type="entry name" value="UCP07580"/>
</dbReference>
<accession>A0ABZ2PFK0</accession>
<name>A0ABZ2PFK0_9NOCA</name>
<dbReference type="PANTHER" id="PTHR39456:SF1">
    <property type="entry name" value="METAL-DEPENDENT HYDROLASE"/>
    <property type="match status" value="1"/>
</dbReference>
<dbReference type="GO" id="GO:0016787">
    <property type="term" value="F:hydrolase activity"/>
    <property type="evidence" value="ECO:0007669"/>
    <property type="project" value="UniProtKB-KW"/>
</dbReference>
<sequence length="328" mass="36826">MIDGTGDEVGIVAEMSSTFGKGCVSSPEYSQEPGGSASGRAPGDRVVLQARNVSFDWASLPLHYLDRDPLATHLINVMHLLLPEGEEWFVRTFKEALPLIHDEQLRDDVIGFIGQEAVHADAHTQVLDSLTGHGIDVAPYVEQMQFLFGRALGNREGHSRNSLIERVALIAAVEHLTAFLGDWVLNAHALDEVEFDPTMLDLLRWHGAEEVEHRSVAFEVMQYFDVRPARRLRTYLAIAPTLVWFWTRGVRFLMEQDPTLAHLPRRRRRPTLRAYRDVARRGLFPSPSMIMSASLRYFKSGYHPAQEGSTEQAVQYLASSPAARAAAR</sequence>
<dbReference type="RefSeq" id="WP_338887735.1">
    <property type="nucleotide sequence ID" value="NZ_CP147846.1"/>
</dbReference>
<keyword evidence="3" id="KW-1185">Reference proteome</keyword>
<dbReference type="PIRSF" id="PIRSF007580">
    <property type="entry name" value="UCP07580"/>
    <property type="match status" value="1"/>
</dbReference>
<organism evidence="2 3">
    <name type="scientific">Rhodococcus sovatensis</name>
    <dbReference type="NCBI Taxonomy" id="1805840"/>
    <lineage>
        <taxon>Bacteria</taxon>
        <taxon>Bacillati</taxon>
        <taxon>Actinomycetota</taxon>
        <taxon>Actinomycetes</taxon>
        <taxon>Mycobacteriales</taxon>
        <taxon>Nocardiaceae</taxon>
        <taxon>Rhodococcus</taxon>
    </lineage>
</organism>
<proteinExistence type="predicted"/>
<dbReference type="EC" id="3.-.-.-" evidence="2"/>